<reference evidence="1 2" key="1">
    <citation type="submission" date="2020-04" db="EMBL/GenBank/DDBJ databases">
        <title>Novosphingobium sp. TW-4 isolated from soil.</title>
        <authorList>
            <person name="Dahal R.H."/>
            <person name="Chaudhary D.K."/>
        </authorList>
    </citation>
    <scope>NUCLEOTIDE SEQUENCE [LARGE SCALE GENOMIC DNA]</scope>
    <source>
        <strain evidence="1 2">TW-4</strain>
    </source>
</reference>
<keyword evidence="1" id="KW-0378">Hydrolase</keyword>
<protein>
    <submittedName>
        <fullName evidence="1">HAD-IA family hydrolase</fullName>
    </submittedName>
</protein>
<dbReference type="PANTHER" id="PTHR43611">
    <property type="entry name" value="ALPHA-D-GLUCOSE 1-PHOSPHATE PHOSPHATASE"/>
    <property type="match status" value="1"/>
</dbReference>
<dbReference type="InterPro" id="IPR023214">
    <property type="entry name" value="HAD_sf"/>
</dbReference>
<name>A0A7Y0BQ62_9SPHN</name>
<evidence type="ECO:0000313" key="2">
    <source>
        <dbReference type="Proteomes" id="UP000583556"/>
    </source>
</evidence>
<dbReference type="Proteomes" id="UP000583556">
    <property type="component" value="Unassembled WGS sequence"/>
</dbReference>
<comment type="caution">
    <text evidence="1">The sequence shown here is derived from an EMBL/GenBank/DDBJ whole genome shotgun (WGS) entry which is preliminary data.</text>
</comment>
<gene>
    <name evidence="1" type="ORF">HHL27_12265</name>
</gene>
<evidence type="ECO:0000313" key="1">
    <source>
        <dbReference type="EMBL" id="NML94439.1"/>
    </source>
</evidence>
<dbReference type="PANTHER" id="PTHR43611:SF3">
    <property type="entry name" value="FLAVIN MONONUCLEOTIDE HYDROLASE 1, CHLOROPLATIC"/>
    <property type="match status" value="1"/>
</dbReference>
<proteinExistence type="predicted"/>
<keyword evidence="2" id="KW-1185">Reference proteome</keyword>
<accession>A0A7Y0BQ62</accession>
<dbReference type="InterPro" id="IPR006439">
    <property type="entry name" value="HAD-SF_hydro_IA"/>
</dbReference>
<dbReference type="SFLD" id="SFLDG01129">
    <property type="entry name" value="C1.5:_HAD__Beta-PGM__Phosphata"/>
    <property type="match status" value="1"/>
</dbReference>
<dbReference type="EMBL" id="JABBGM010000005">
    <property type="protein sequence ID" value="NML94439.1"/>
    <property type="molecule type" value="Genomic_DNA"/>
</dbReference>
<dbReference type="Pfam" id="PF00702">
    <property type="entry name" value="Hydrolase"/>
    <property type="match status" value="1"/>
</dbReference>
<dbReference type="GO" id="GO:0016787">
    <property type="term" value="F:hydrolase activity"/>
    <property type="evidence" value="ECO:0007669"/>
    <property type="project" value="UniProtKB-KW"/>
</dbReference>
<dbReference type="Gene3D" id="3.40.50.1000">
    <property type="entry name" value="HAD superfamily/HAD-like"/>
    <property type="match status" value="1"/>
</dbReference>
<organism evidence="1 2">
    <name type="scientific">Novosphingobium olei</name>
    <dbReference type="NCBI Taxonomy" id="2728851"/>
    <lineage>
        <taxon>Bacteria</taxon>
        <taxon>Pseudomonadati</taxon>
        <taxon>Pseudomonadota</taxon>
        <taxon>Alphaproteobacteria</taxon>
        <taxon>Sphingomonadales</taxon>
        <taxon>Sphingomonadaceae</taxon>
        <taxon>Novosphingobium</taxon>
    </lineage>
</organism>
<dbReference type="SFLD" id="SFLDS00003">
    <property type="entry name" value="Haloacid_Dehalogenase"/>
    <property type="match status" value="1"/>
</dbReference>
<dbReference type="NCBIfam" id="TIGR01509">
    <property type="entry name" value="HAD-SF-IA-v3"/>
    <property type="match status" value="1"/>
</dbReference>
<dbReference type="InterPro" id="IPR036412">
    <property type="entry name" value="HAD-like_sf"/>
</dbReference>
<sequence>MRPLLLESLPVADVDAVVWDIGRVLVQWDLSRIYRDVIPDPVERAAFVATVVSEEWHGQHDAGVPWPEMVAQRTAEFPEHAALIERYATHWLDAVPGPIDGTHPLVERLTAARVPQFSITNFGADAFALFRPTFPILDHFSDIVVSGTERLVKPDTAIFDLAAARFGYAPQAMLFIDDNAANIAAAAALGWQVHHFTGDAAALEADLVRRGLIA</sequence>
<dbReference type="AlphaFoldDB" id="A0A7Y0BQ62"/>
<dbReference type="SUPFAM" id="SSF56784">
    <property type="entry name" value="HAD-like"/>
    <property type="match status" value="1"/>
</dbReference>